<feature type="transmembrane region" description="Helical" evidence="2">
    <location>
        <begin position="982"/>
        <end position="1001"/>
    </location>
</feature>
<dbReference type="PANTHER" id="PTHR32063:SF33">
    <property type="entry name" value="RND SUPERFAMILY EFFLUX PUMP PERMEASE COMPONENT"/>
    <property type="match status" value="1"/>
</dbReference>
<keyword evidence="4" id="KW-1185">Reference proteome</keyword>
<feature type="transmembrane region" description="Helical" evidence="2">
    <location>
        <begin position="525"/>
        <end position="549"/>
    </location>
</feature>
<dbReference type="GO" id="GO:0042910">
    <property type="term" value="F:xenobiotic transmembrane transporter activity"/>
    <property type="evidence" value="ECO:0007669"/>
    <property type="project" value="TreeGrafter"/>
</dbReference>
<dbReference type="AlphaFoldDB" id="A0A842HIJ5"/>
<dbReference type="RefSeq" id="WP_185676345.1">
    <property type="nucleotide sequence ID" value="NZ_JACHVB010000035.1"/>
</dbReference>
<feature type="transmembrane region" description="Helical" evidence="2">
    <location>
        <begin position="425"/>
        <end position="444"/>
    </location>
</feature>
<protein>
    <submittedName>
        <fullName evidence="3">Efflux RND transporter permease subunit</fullName>
    </submittedName>
</protein>
<keyword evidence="1" id="KW-0175">Coiled coil</keyword>
<feature type="transmembrane region" description="Helical" evidence="2">
    <location>
        <begin position="450"/>
        <end position="470"/>
    </location>
</feature>
<dbReference type="SUPFAM" id="SSF82693">
    <property type="entry name" value="Multidrug efflux transporter AcrB pore domain, PN1, PN2, PC1 and PC2 subdomains"/>
    <property type="match status" value="3"/>
</dbReference>
<dbReference type="Pfam" id="PF00873">
    <property type="entry name" value="ACR_tran"/>
    <property type="match status" value="1"/>
</dbReference>
<feature type="transmembrane region" description="Helical" evidence="2">
    <location>
        <begin position="876"/>
        <end position="897"/>
    </location>
</feature>
<feature type="transmembrane region" description="Helical" evidence="2">
    <location>
        <begin position="355"/>
        <end position="374"/>
    </location>
</feature>
<evidence type="ECO:0000313" key="3">
    <source>
        <dbReference type="EMBL" id="MBC2595394.1"/>
    </source>
</evidence>
<proteinExistence type="predicted"/>
<dbReference type="SUPFAM" id="SSF82866">
    <property type="entry name" value="Multidrug efflux transporter AcrB transmembrane domain"/>
    <property type="match status" value="2"/>
</dbReference>
<dbReference type="Gene3D" id="3.30.2090.10">
    <property type="entry name" value="Multidrug efflux transporter AcrB TolC docking domain, DN and DC subdomains"/>
    <property type="match status" value="2"/>
</dbReference>
<gene>
    <name evidence="3" type="ORF">H5P28_14090</name>
</gene>
<feature type="transmembrane region" description="Helical" evidence="2">
    <location>
        <begin position="380"/>
        <end position="405"/>
    </location>
</feature>
<dbReference type="GO" id="GO:0005886">
    <property type="term" value="C:plasma membrane"/>
    <property type="evidence" value="ECO:0007669"/>
    <property type="project" value="TreeGrafter"/>
</dbReference>
<evidence type="ECO:0000256" key="1">
    <source>
        <dbReference type="SAM" id="Coils"/>
    </source>
</evidence>
<feature type="transmembrane region" description="Helical" evidence="2">
    <location>
        <begin position="1013"/>
        <end position="1039"/>
    </location>
</feature>
<name>A0A842HIJ5_9BACT</name>
<feature type="transmembrane region" description="Helical" evidence="2">
    <location>
        <begin position="328"/>
        <end position="348"/>
    </location>
</feature>
<dbReference type="PRINTS" id="PR00702">
    <property type="entry name" value="ACRIFLAVINRP"/>
</dbReference>
<keyword evidence="2" id="KW-0812">Transmembrane</keyword>
<dbReference type="EMBL" id="JACHVB010000035">
    <property type="protein sequence ID" value="MBC2595394.1"/>
    <property type="molecule type" value="Genomic_DNA"/>
</dbReference>
<dbReference type="Gene3D" id="3.30.70.1440">
    <property type="entry name" value="Multidrug efflux transporter AcrB pore domain"/>
    <property type="match status" value="1"/>
</dbReference>
<feature type="coiled-coil region" evidence="1">
    <location>
        <begin position="574"/>
        <end position="601"/>
    </location>
</feature>
<dbReference type="Gene3D" id="3.30.70.1320">
    <property type="entry name" value="Multidrug efflux transporter AcrB pore domain like"/>
    <property type="match status" value="1"/>
</dbReference>
<feature type="transmembrane region" description="Helical" evidence="2">
    <location>
        <begin position="904"/>
        <end position="927"/>
    </location>
</feature>
<keyword evidence="2" id="KW-0472">Membrane</keyword>
<evidence type="ECO:0000313" key="4">
    <source>
        <dbReference type="Proteomes" id="UP000546464"/>
    </source>
</evidence>
<dbReference type="Gene3D" id="1.20.1640.10">
    <property type="entry name" value="Multidrug efflux transporter AcrB transmembrane domain"/>
    <property type="match status" value="2"/>
</dbReference>
<dbReference type="PANTHER" id="PTHR32063">
    <property type="match status" value="1"/>
</dbReference>
<accession>A0A842HIJ5</accession>
<sequence length="1055" mass="116547">MINWFARNGVAANLLMLVICVGGLVSMFFTTKVELFPEFSLDAITVRVPFRGAAPEEVEANVIKRIEERIQDLQGIKKMTSVATEGLGTVTVEVQNDYDARKLLDDIKVRVDAIDTFPEETEKPIVEEILIKREVIAVAVYGETSEGVLKRMGEEVRNELLMLPGVTQVEISGIRDYEISIEVSEEALRRYGLTFDEVVQAVRRSSLDMPGGRLRTEGGEILLRTMGQAYVGEEFENIVLLSAPDGTRVRLGDVATVVDGFEDVDLFTVYNDMPAVMLMVFEVGTQSPLEISDLVKKYVADKQFELPEGMHIDYWRDSSFYLWGRLNMLIENGVVGLLLVFAVLTLFLRPSLAVWVTLGIPISFLGTFLVMPWMDVSLNLISLFGFILVLGIVVDDAIVVGESVFTTFQREGPGVESAVRGTQAVSVPVTFAVLTTAVAFTPLLNLPGFLGKFVGAIPLVIIPTLLFSLIESKLILPYHLSLCRVGDRNREKLNWFQRMQRSVSDGLERHIDKHYRPVLRVCLEYRYLTISGFVGLLVLTIALLAGGWVKRVEFPNVPSDYISTRLVLPDGTSAVRTEAAIEQLRRALEEAVDQSLSAGRENPVENTKVTIGQMTFSGGPGGAGASGRSSNIGEIVVELRKSEDRSDEDSALELANRWRAATGVIPGVKELTFNAVAAGGQGMPIDVQVSGGTLAELRAFANELKATLVRYDGIYDIRDNLADSQKEIKLDIKPSAEVLGLSRGELGNQVRQAFFGAEAQRIQRGRDDVRVMVRYPEKDRQSLGDLENMRVRTPDGREVPFSEVAEAELGRGYAAITRVNRERVVNVYADADKDRIDLEAVRRELREKVIPELLLKYPALRVSYEGEAREVRESNVVLLSSALLVLFAIYALLAIPFKSYLQPLIVMSVIPFGLCGAVGGHVFMGLFRDGVMPVSRLSLFGMLALAGVVVNDSLVLVDYINQQRARGVPLKDAVREAGAARFRPIMLTSLTTFVGLVPILLEKSLQAQFMIPMAVSLSFGIVFATFITLLLVPAVYIVLEDIKALAARVWRWLNA</sequence>
<dbReference type="SUPFAM" id="SSF82714">
    <property type="entry name" value="Multidrug efflux transporter AcrB TolC docking domain, DN and DC subdomains"/>
    <property type="match status" value="2"/>
</dbReference>
<dbReference type="InterPro" id="IPR001036">
    <property type="entry name" value="Acrflvin-R"/>
</dbReference>
<feature type="transmembrane region" description="Helical" evidence="2">
    <location>
        <begin position="939"/>
        <end position="961"/>
    </location>
</feature>
<dbReference type="Gene3D" id="3.30.70.1430">
    <property type="entry name" value="Multidrug efflux transporter AcrB pore domain"/>
    <property type="match status" value="2"/>
</dbReference>
<dbReference type="InterPro" id="IPR027463">
    <property type="entry name" value="AcrB_DN_DC_subdom"/>
</dbReference>
<feature type="transmembrane region" description="Helical" evidence="2">
    <location>
        <begin position="12"/>
        <end position="30"/>
    </location>
</feature>
<dbReference type="Proteomes" id="UP000546464">
    <property type="component" value="Unassembled WGS sequence"/>
</dbReference>
<reference evidence="3 4" key="1">
    <citation type="submission" date="2020-07" db="EMBL/GenBank/DDBJ databases">
        <authorList>
            <person name="Feng X."/>
        </authorList>
    </citation>
    <scope>NUCLEOTIDE SEQUENCE [LARGE SCALE GENOMIC DNA]</scope>
    <source>
        <strain evidence="3 4">JCM31066</strain>
    </source>
</reference>
<organism evidence="3 4">
    <name type="scientific">Ruficoccus amylovorans</name>
    <dbReference type="NCBI Taxonomy" id="1804625"/>
    <lineage>
        <taxon>Bacteria</taxon>
        <taxon>Pseudomonadati</taxon>
        <taxon>Verrucomicrobiota</taxon>
        <taxon>Opitutia</taxon>
        <taxon>Puniceicoccales</taxon>
        <taxon>Cerasicoccaceae</taxon>
        <taxon>Ruficoccus</taxon>
    </lineage>
</organism>
<keyword evidence="2" id="KW-1133">Transmembrane helix</keyword>
<comment type="caution">
    <text evidence="3">The sequence shown here is derived from an EMBL/GenBank/DDBJ whole genome shotgun (WGS) entry which is preliminary data.</text>
</comment>
<evidence type="ECO:0000256" key="2">
    <source>
        <dbReference type="SAM" id="Phobius"/>
    </source>
</evidence>